<proteinExistence type="predicted"/>
<dbReference type="InterPro" id="IPR015943">
    <property type="entry name" value="WD40/YVTN_repeat-like_dom_sf"/>
</dbReference>
<organism evidence="1 2">
    <name type="scientific">Roseibium album</name>
    <dbReference type="NCBI Taxonomy" id="311410"/>
    <lineage>
        <taxon>Bacteria</taxon>
        <taxon>Pseudomonadati</taxon>
        <taxon>Pseudomonadota</taxon>
        <taxon>Alphaproteobacteria</taxon>
        <taxon>Hyphomicrobiales</taxon>
        <taxon>Stappiaceae</taxon>
        <taxon>Roseibium</taxon>
    </lineage>
</organism>
<dbReference type="Proteomes" id="UP000049983">
    <property type="component" value="Unassembled WGS sequence"/>
</dbReference>
<protein>
    <recommendedName>
        <fullName evidence="3">Anaphase-promoting complex subunit 4 WD40 domain-containing protein</fullName>
    </recommendedName>
</protein>
<gene>
    <name evidence="1" type="ORF">LA5096_05713</name>
</gene>
<dbReference type="SUPFAM" id="SSF101908">
    <property type="entry name" value="Putative isomerase YbhE"/>
    <property type="match status" value="1"/>
</dbReference>
<keyword evidence="2" id="KW-1185">Reference proteome</keyword>
<dbReference type="STRING" id="311410.LA5095_05138"/>
<accession>A0A0M6ZKX0</accession>
<dbReference type="Gene3D" id="2.130.10.10">
    <property type="entry name" value="YVTN repeat-like/Quinoprotein amine dehydrogenase"/>
    <property type="match status" value="2"/>
</dbReference>
<name>A0A0M6ZKX0_9HYPH</name>
<dbReference type="RefSeq" id="WP_055120193.1">
    <property type="nucleotide sequence ID" value="NZ_CXWA01000009.1"/>
</dbReference>
<dbReference type="EMBL" id="CXWC01000015">
    <property type="protein sequence ID" value="CTQ78579.1"/>
    <property type="molecule type" value="Genomic_DNA"/>
</dbReference>
<evidence type="ECO:0008006" key="3">
    <source>
        <dbReference type="Google" id="ProtNLM"/>
    </source>
</evidence>
<dbReference type="AlphaFoldDB" id="A0A0M6ZKX0"/>
<dbReference type="OrthoDB" id="8192299at2"/>
<reference evidence="2" key="1">
    <citation type="submission" date="2015-07" db="EMBL/GenBank/DDBJ databases">
        <authorList>
            <person name="Rodrigo-Torres Lidia"/>
            <person name="Arahal R.David."/>
        </authorList>
    </citation>
    <scope>NUCLEOTIDE SEQUENCE [LARGE SCALE GENOMIC DNA]</scope>
    <source>
        <strain evidence="2">CECT 5096</strain>
    </source>
</reference>
<dbReference type="GeneID" id="97672952"/>
<evidence type="ECO:0000313" key="2">
    <source>
        <dbReference type="Proteomes" id="UP000049983"/>
    </source>
</evidence>
<sequence length="376" mass="39905">MNEQSSRGLSAFELLAMSWSFDEEPVHSIFSQDGSFAAFLLTSGKLAIVRTSDAESPARRTVIDKESGRTTIRPRKVDPIPASILDVSALTHLPIARFGAQGFAIACKDGTIRQATARGLVIERVSSGSGPICAFNGDPSGEHLVFARENEVFVTGTGNDAQLVSLKLDHQVTCLSGIAGDGKIAAWGEGSISILERSRDLKLQWSADCVGEILSMNWNSQSTHVACGCAEKAMLVINCVGRTVEKIGNFPREVRNADFNDAGGALVASGAFRLVGWKVSDLPENDHPGSPLSSGKPGFVVLEAIASHPTRNLVAAGYENGMIALTSIGDPDELLLRNASNEAITTMSWSPDGENLSVGDKAGESSIVAFPEQMFK</sequence>
<evidence type="ECO:0000313" key="1">
    <source>
        <dbReference type="EMBL" id="CTQ78579.1"/>
    </source>
</evidence>